<dbReference type="Gene3D" id="3.40.50.2300">
    <property type="match status" value="1"/>
</dbReference>
<protein>
    <submittedName>
        <fullName evidence="4">Two-component response regulator</fullName>
    </submittedName>
</protein>
<gene>
    <name evidence="4" type="ORF">ACZ11_24425</name>
</gene>
<evidence type="ECO:0000313" key="5">
    <source>
        <dbReference type="Proteomes" id="UP000037326"/>
    </source>
</evidence>
<dbReference type="RefSeq" id="WP_049669128.1">
    <property type="nucleotide sequence ID" value="NZ_LFXJ01000013.1"/>
</dbReference>
<dbReference type="InterPro" id="IPR011006">
    <property type="entry name" value="CheY-like_superfamily"/>
</dbReference>
<dbReference type="Pfam" id="PF00072">
    <property type="entry name" value="Response_reg"/>
    <property type="match status" value="1"/>
</dbReference>
<dbReference type="PROSITE" id="PS50930">
    <property type="entry name" value="HTH_LYTTR"/>
    <property type="match status" value="1"/>
</dbReference>
<dbReference type="InterPro" id="IPR007492">
    <property type="entry name" value="LytTR_DNA-bd_dom"/>
</dbReference>
<organism evidence="4 5">
    <name type="scientific">Lysinibacillus xylanilyticus</name>
    <dbReference type="NCBI Taxonomy" id="582475"/>
    <lineage>
        <taxon>Bacteria</taxon>
        <taxon>Bacillati</taxon>
        <taxon>Bacillota</taxon>
        <taxon>Bacilli</taxon>
        <taxon>Bacillales</taxon>
        <taxon>Bacillaceae</taxon>
        <taxon>Lysinibacillus</taxon>
    </lineage>
</organism>
<dbReference type="AlphaFoldDB" id="A0A0K9F1D3"/>
<dbReference type="InterPro" id="IPR046947">
    <property type="entry name" value="LytR-like"/>
</dbReference>
<evidence type="ECO:0000259" key="3">
    <source>
        <dbReference type="PROSITE" id="PS50930"/>
    </source>
</evidence>
<sequence>MLNVYIVDDEPLARAELRYLLEQTKLVQIIGESEDLEDILQDPQFEQIDCVFLDIQLGVNNGLELAKQLQQGILKPEIIFATAYDEYALQAFEVNAFDYILKPFEQERVQSAVEKLVAKRRETQAKTIEKLKHLQLDKLDKLTVYVNDRILLIKIQEILYCTSEESKTIVVTEKGRYFASESLAVLGKKLTLKGFVRVHRAFIVNLEHIVELEPWSSSKYNLILHNRHSIPVSRLYMKDVRKIFQLSK</sequence>
<dbReference type="PANTHER" id="PTHR37299:SF1">
    <property type="entry name" value="STAGE 0 SPORULATION PROTEIN A HOMOLOG"/>
    <property type="match status" value="1"/>
</dbReference>
<proteinExistence type="predicted"/>
<evidence type="ECO:0000259" key="2">
    <source>
        <dbReference type="PROSITE" id="PS50110"/>
    </source>
</evidence>
<feature type="modified residue" description="4-aspartylphosphate" evidence="1">
    <location>
        <position position="54"/>
    </location>
</feature>
<dbReference type="Proteomes" id="UP000037326">
    <property type="component" value="Unassembled WGS sequence"/>
</dbReference>
<dbReference type="SMART" id="SM00850">
    <property type="entry name" value="LytTR"/>
    <property type="match status" value="1"/>
</dbReference>
<dbReference type="Pfam" id="PF04397">
    <property type="entry name" value="LytTR"/>
    <property type="match status" value="1"/>
</dbReference>
<dbReference type="Gene3D" id="2.40.50.40">
    <property type="match status" value="1"/>
</dbReference>
<dbReference type="PANTHER" id="PTHR37299">
    <property type="entry name" value="TRANSCRIPTIONAL REGULATOR-RELATED"/>
    <property type="match status" value="1"/>
</dbReference>
<feature type="domain" description="Response regulatory" evidence="2">
    <location>
        <begin position="3"/>
        <end position="117"/>
    </location>
</feature>
<dbReference type="SMART" id="SM00448">
    <property type="entry name" value="REC"/>
    <property type="match status" value="1"/>
</dbReference>
<dbReference type="GeneID" id="96601341"/>
<evidence type="ECO:0000256" key="1">
    <source>
        <dbReference type="PROSITE-ProRule" id="PRU00169"/>
    </source>
</evidence>
<reference evidence="5" key="1">
    <citation type="submission" date="2015-07" db="EMBL/GenBank/DDBJ databases">
        <authorList>
            <consortium name="Consortium for Microbial Forensics and Genomics (microFORGE)"/>
            <person name="Knight B.M."/>
            <person name="Roberts D.P."/>
            <person name="Lin D."/>
            <person name="Hari K."/>
            <person name="Fletcher J."/>
            <person name="Melcher U."/>
            <person name="Blagden T."/>
            <person name="Winegar R.A."/>
        </authorList>
    </citation>
    <scope>NUCLEOTIDE SEQUENCE [LARGE SCALE GENOMIC DNA]</scope>
    <source>
        <strain evidence="5">DSM 23493</strain>
    </source>
</reference>
<feature type="domain" description="HTH LytTR-type" evidence="3">
    <location>
        <begin position="142"/>
        <end position="246"/>
    </location>
</feature>
<name>A0A0K9F1D3_9BACI</name>
<dbReference type="EMBL" id="LFXJ01000013">
    <property type="protein sequence ID" value="KMY28370.1"/>
    <property type="molecule type" value="Genomic_DNA"/>
</dbReference>
<accession>A0A0K9F1D3</accession>
<dbReference type="PROSITE" id="PS50110">
    <property type="entry name" value="RESPONSE_REGULATORY"/>
    <property type="match status" value="1"/>
</dbReference>
<dbReference type="InterPro" id="IPR001789">
    <property type="entry name" value="Sig_transdc_resp-reg_receiver"/>
</dbReference>
<comment type="caution">
    <text evidence="4">The sequence shown here is derived from an EMBL/GenBank/DDBJ whole genome shotgun (WGS) entry which is preliminary data.</text>
</comment>
<dbReference type="GO" id="GO:0003677">
    <property type="term" value="F:DNA binding"/>
    <property type="evidence" value="ECO:0007669"/>
    <property type="project" value="InterPro"/>
</dbReference>
<dbReference type="Gene3D" id="2.20.25.10">
    <property type="match status" value="1"/>
</dbReference>
<dbReference type="OrthoDB" id="9809318at2"/>
<evidence type="ECO:0000313" key="4">
    <source>
        <dbReference type="EMBL" id="KMY28370.1"/>
    </source>
</evidence>
<keyword evidence="1" id="KW-0597">Phosphoprotein</keyword>
<dbReference type="SUPFAM" id="SSF52172">
    <property type="entry name" value="CheY-like"/>
    <property type="match status" value="1"/>
</dbReference>
<dbReference type="GO" id="GO:0000156">
    <property type="term" value="F:phosphorelay response regulator activity"/>
    <property type="evidence" value="ECO:0007669"/>
    <property type="project" value="InterPro"/>
</dbReference>
<dbReference type="PATRIC" id="fig|582475.4.peg.4859"/>